<accession>A0ABX0VVQ3</accession>
<gene>
    <name evidence="2" type="ORF">HCZ30_06360</name>
</gene>
<keyword evidence="1" id="KW-0472">Membrane</keyword>
<reference evidence="2 3" key="1">
    <citation type="submission" date="2020-03" db="EMBL/GenBank/DDBJ databases">
        <title>Bacterial isolates of synthetic phycosphere.</title>
        <authorList>
            <person name="Fu H."/>
            <person name="Moran M.A."/>
        </authorList>
    </citation>
    <scope>NUCLEOTIDE SEQUENCE [LARGE SCALE GENOMIC DNA]</scope>
    <source>
        <strain evidence="2 3">HF1</strain>
    </source>
</reference>
<proteinExistence type="predicted"/>
<keyword evidence="1" id="KW-1133">Transmembrane helix</keyword>
<dbReference type="EMBL" id="JAATOP010000003">
    <property type="protein sequence ID" value="NIY72056.1"/>
    <property type="molecule type" value="Genomic_DNA"/>
</dbReference>
<evidence type="ECO:0000256" key="1">
    <source>
        <dbReference type="SAM" id="Phobius"/>
    </source>
</evidence>
<keyword evidence="3" id="KW-1185">Reference proteome</keyword>
<evidence type="ECO:0000313" key="3">
    <source>
        <dbReference type="Proteomes" id="UP000709466"/>
    </source>
</evidence>
<organism evidence="2 3">
    <name type="scientific">Marivivens donghaensis</name>
    <dbReference type="NCBI Taxonomy" id="1699413"/>
    <lineage>
        <taxon>Bacteria</taxon>
        <taxon>Pseudomonadati</taxon>
        <taxon>Pseudomonadota</taxon>
        <taxon>Alphaproteobacteria</taxon>
        <taxon>Rhodobacterales</taxon>
        <taxon>Paracoccaceae</taxon>
        <taxon>Marivivens group</taxon>
        <taxon>Marivivens</taxon>
    </lineage>
</organism>
<name>A0ABX0VVQ3_9RHOB</name>
<dbReference type="RefSeq" id="WP_167637442.1">
    <property type="nucleotide sequence ID" value="NZ_JAATOP010000003.1"/>
</dbReference>
<comment type="caution">
    <text evidence="2">The sequence shown here is derived from an EMBL/GenBank/DDBJ whole genome shotgun (WGS) entry which is preliminary data.</text>
</comment>
<dbReference type="Proteomes" id="UP000709466">
    <property type="component" value="Unassembled WGS sequence"/>
</dbReference>
<protein>
    <recommendedName>
        <fullName evidence="4">Anti-sigma factor</fullName>
    </recommendedName>
</protein>
<dbReference type="InterPro" id="IPR041916">
    <property type="entry name" value="Anti_sigma_zinc_sf"/>
</dbReference>
<sequence length="108" mass="12304">MSEDLEALAGEYVLGVLPSDEEHAFEVRMRTDAEARAWVDYWRASFAEWSQALPPAPVPHVKDRIDEAIFGKPTFKRWERVLLHPFFVPGIVLVILAATLLKVLLIPH</sequence>
<dbReference type="Gene3D" id="1.10.10.1320">
    <property type="entry name" value="Anti-sigma factor, zinc-finger domain"/>
    <property type="match status" value="1"/>
</dbReference>
<keyword evidence="1" id="KW-0812">Transmembrane</keyword>
<evidence type="ECO:0008006" key="4">
    <source>
        <dbReference type="Google" id="ProtNLM"/>
    </source>
</evidence>
<feature type="transmembrane region" description="Helical" evidence="1">
    <location>
        <begin position="81"/>
        <end position="105"/>
    </location>
</feature>
<evidence type="ECO:0000313" key="2">
    <source>
        <dbReference type="EMBL" id="NIY72056.1"/>
    </source>
</evidence>